<comment type="caution">
    <text evidence="5">The sequence shown here is derived from an EMBL/GenBank/DDBJ whole genome shotgun (WGS) entry which is preliminary data.</text>
</comment>
<dbReference type="InterPro" id="IPR010827">
    <property type="entry name" value="BamA/TamA_POTRA"/>
</dbReference>
<dbReference type="Gene3D" id="3.10.20.310">
    <property type="entry name" value="membrane protein fhac"/>
    <property type="match status" value="3"/>
</dbReference>
<dbReference type="EMBL" id="WJJP01000186">
    <property type="protein sequence ID" value="MBD3324111.1"/>
    <property type="molecule type" value="Genomic_DNA"/>
</dbReference>
<evidence type="ECO:0000259" key="4">
    <source>
        <dbReference type="PROSITE" id="PS51779"/>
    </source>
</evidence>
<feature type="signal peptide" evidence="3">
    <location>
        <begin position="1"/>
        <end position="28"/>
    </location>
</feature>
<dbReference type="AlphaFoldDB" id="A0A9D5JUA2"/>
<accession>A0A9D5JUA2</accession>
<protein>
    <recommendedName>
        <fullName evidence="4">POTRA domain-containing protein</fullName>
    </recommendedName>
</protein>
<keyword evidence="2" id="KW-0472">Membrane</keyword>
<dbReference type="Proteomes" id="UP000649604">
    <property type="component" value="Unassembled WGS sequence"/>
</dbReference>
<feature type="non-terminal residue" evidence="5">
    <location>
        <position position="338"/>
    </location>
</feature>
<keyword evidence="3" id="KW-0732">Signal</keyword>
<reference evidence="5" key="1">
    <citation type="submission" date="2019-11" db="EMBL/GenBank/DDBJ databases">
        <title>Microbial mats filling the niche in hypersaline microbial mats.</title>
        <authorList>
            <person name="Wong H.L."/>
            <person name="Macleod F.I."/>
            <person name="White R.A. III"/>
            <person name="Burns B.P."/>
        </authorList>
    </citation>
    <scope>NUCLEOTIDE SEQUENCE</scope>
    <source>
        <strain evidence="5">Rbin_158</strain>
    </source>
</reference>
<evidence type="ECO:0000256" key="2">
    <source>
        <dbReference type="ARBA" id="ARBA00023136"/>
    </source>
</evidence>
<evidence type="ECO:0000313" key="6">
    <source>
        <dbReference type="Proteomes" id="UP000649604"/>
    </source>
</evidence>
<feature type="domain" description="POTRA" evidence="4">
    <location>
        <begin position="169"/>
        <end position="247"/>
    </location>
</feature>
<evidence type="ECO:0000256" key="1">
    <source>
        <dbReference type="ARBA" id="ARBA00004370"/>
    </source>
</evidence>
<dbReference type="Pfam" id="PF07244">
    <property type="entry name" value="POTRA"/>
    <property type="match status" value="2"/>
</dbReference>
<evidence type="ECO:0000256" key="3">
    <source>
        <dbReference type="SAM" id="SignalP"/>
    </source>
</evidence>
<name>A0A9D5JUA2_9BACT</name>
<organism evidence="5 6">
    <name type="scientific">candidate division KSB3 bacterium</name>
    <dbReference type="NCBI Taxonomy" id="2044937"/>
    <lineage>
        <taxon>Bacteria</taxon>
        <taxon>candidate division KSB3</taxon>
    </lineage>
</organism>
<sequence>MPLPTTKPKKGKAIRLACLKPTSKPSFAAMNAPNSIASLNNAMSVRGLRSISRAKPSKSGQRASKMRNKRLMVWLLLASLLGIAPPAQAESYAGRRIQEIQIACLSSEELINLLRKNVVIQPGDRFSPEAIRESIRNIYQLKRFSQITVEAEILADGGLRLSFCPQQIHTISKIEIQGNQAVAAETIRDAIDVNIGDRVPSNGMNVIKQRLLKLYRDQGYHQAQLSLQTQPEGDGDKVILSITIEEGIPSKIGTVTFTGNTAVSNEALIDASGLRAGMQFTLDTLERAVERIKRYYAEQGYREMTVTDRDVTYNFETAKADLTLTISEGQATQIRFEG</sequence>
<evidence type="ECO:0000313" key="5">
    <source>
        <dbReference type="EMBL" id="MBD3324111.1"/>
    </source>
</evidence>
<proteinExistence type="predicted"/>
<dbReference type="InterPro" id="IPR034746">
    <property type="entry name" value="POTRA"/>
</dbReference>
<comment type="subcellular location">
    <subcellularLocation>
        <location evidence="1">Membrane</location>
    </subcellularLocation>
</comment>
<feature type="chain" id="PRO_5039335674" description="POTRA domain-containing protein" evidence="3">
    <location>
        <begin position="29"/>
        <end position="338"/>
    </location>
</feature>
<dbReference type="PROSITE" id="PS51779">
    <property type="entry name" value="POTRA"/>
    <property type="match status" value="2"/>
</dbReference>
<feature type="domain" description="POTRA" evidence="4">
    <location>
        <begin position="250"/>
        <end position="329"/>
    </location>
</feature>
<gene>
    <name evidence="5" type="ORF">GF339_05975</name>
</gene>
<dbReference type="GO" id="GO:0019867">
    <property type="term" value="C:outer membrane"/>
    <property type="evidence" value="ECO:0007669"/>
    <property type="project" value="InterPro"/>
</dbReference>